<feature type="region of interest" description="Disordered" evidence="6">
    <location>
        <begin position="1"/>
        <end position="21"/>
    </location>
</feature>
<dbReference type="AlphaFoldDB" id="A0A849A971"/>
<protein>
    <submittedName>
        <fullName evidence="9">Cytochrome c biogenesis protein ResB</fullName>
    </submittedName>
</protein>
<reference evidence="9 10" key="1">
    <citation type="submission" date="2020-05" db="EMBL/GenBank/DDBJ databases">
        <title>Nakamurella sp. DB0629 isolated from air conditioner.</title>
        <authorList>
            <person name="Kim D.H."/>
            <person name="Kim D.-U."/>
        </authorList>
    </citation>
    <scope>NUCLEOTIDE SEQUENCE [LARGE SCALE GENOMIC DNA]</scope>
    <source>
        <strain evidence="9 10">DB0629</strain>
    </source>
</reference>
<evidence type="ECO:0000256" key="5">
    <source>
        <dbReference type="ARBA" id="ARBA00023136"/>
    </source>
</evidence>
<dbReference type="Pfam" id="PF05140">
    <property type="entry name" value="ResB"/>
    <property type="match status" value="1"/>
</dbReference>
<evidence type="ECO:0000313" key="10">
    <source>
        <dbReference type="Proteomes" id="UP000562984"/>
    </source>
</evidence>
<name>A0A849A971_9ACTN</name>
<keyword evidence="10" id="KW-1185">Reference proteome</keyword>
<evidence type="ECO:0000256" key="3">
    <source>
        <dbReference type="ARBA" id="ARBA00022748"/>
    </source>
</evidence>
<evidence type="ECO:0000256" key="6">
    <source>
        <dbReference type="SAM" id="MobiDB-lite"/>
    </source>
</evidence>
<dbReference type="InterPro" id="IPR007816">
    <property type="entry name" value="ResB-like_domain"/>
</dbReference>
<feature type="compositionally biased region" description="Low complexity" evidence="6">
    <location>
        <begin position="549"/>
        <end position="562"/>
    </location>
</feature>
<evidence type="ECO:0000256" key="4">
    <source>
        <dbReference type="ARBA" id="ARBA00022989"/>
    </source>
</evidence>
<dbReference type="PANTHER" id="PTHR31566:SF0">
    <property type="entry name" value="CYTOCHROME C BIOGENESIS PROTEIN CCS1, CHLOROPLASTIC"/>
    <property type="match status" value="1"/>
</dbReference>
<dbReference type="PANTHER" id="PTHR31566">
    <property type="entry name" value="CYTOCHROME C BIOGENESIS PROTEIN CCS1, CHLOROPLASTIC"/>
    <property type="match status" value="1"/>
</dbReference>
<keyword evidence="5 7" id="KW-0472">Membrane</keyword>
<proteinExistence type="predicted"/>
<dbReference type="GO" id="GO:0017004">
    <property type="term" value="P:cytochrome complex assembly"/>
    <property type="evidence" value="ECO:0007669"/>
    <property type="project" value="UniProtKB-KW"/>
</dbReference>
<dbReference type="GO" id="GO:0016020">
    <property type="term" value="C:membrane"/>
    <property type="evidence" value="ECO:0007669"/>
    <property type="project" value="UniProtKB-SubCell"/>
</dbReference>
<evidence type="ECO:0000256" key="2">
    <source>
        <dbReference type="ARBA" id="ARBA00022692"/>
    </source>
</evidence>
<feature type="compositionally biased region" description="Low complexity" evidence="6">
    <location>
        <begin position="1"/>
        <end position="14"/>
    </location>
</feature>
<evidence type="ECO:0000259" key="8">
    <source>
        <dbReference type="Pfam" id="PF05140"/>
    </source>
</evidence>
<evidence type="ECO:0000256" key="1">
    <source>
        <dbReference type="ARBA" id="ARBA00004141"/>
    </source>
</evidence>
<sequence length="600" mass="64540">MTITDAPGRTTGATPRPPAKPGKVRATLQFLRNVWRGLTSMRTALILLFLLALASLPGALLPQWDNGREKTQAYLDEHTTWGPLLNKLGFFDVFASPWYSAIYLLLFISLIGCVLPRSVDFARQLRAKPVRTPRNLARMPLSTEYRVDTDPEATADRVEQQLRQRHWRVLRSAEPATAGGYTVSAEKGYLREFGNLVFHFSLIGLLGAVATGALFGYSGSRLIGTGESYCSSVASYDTFRAGITVDGTDLTPFCVQLDKLTAQFSPEGMATGFQADVQYQANPQQPGDAWQRTTIEVNEPLRLNGQRLYLMGHGYAPELKVTWPNGQTRDVTSNFISNDASLLSTGAVKIPDPPGVPADQNSTKQLAIAGLFAPTAVVQGGIMTSVFPQATAPGLAVKIYRGDLGVNSGVPQSVYAIDQGQVDAGKLKEIKEVNLMVGQRTTLDDGTTIEFTGYRNWAALQTSYDPGQFWALVFAVLLLGGLMISLIIKRRRVWFRITPIGADNGPDAGAGGAGRSLVSVGGLARTDQAGYGAEFDTVARLAGPAVPDPATEAAASTATSPEHSQQAESAAAPAVPGTERRRRQRAGLGDPAQPERESDE</sequence>
<dbReference type="RefSeq" id="WP_171198668.1">
    <property type="nucleotide sequence ID" value="NZ_JABEND010000002.1"/>
</dbReference>
<keyword evidence="4 7" id="KW-1133">Transmembrane helix</keyword>
<feature type="transmembrane region" description="Helical" evidence="7">
    <location>
        <begin position="98"/>
        <end position="116"/>
    </location>
</feature>
<dbReference type="Proteomes" id="UP000562984">
    <property type="component" value="Unassembled WGS sequence"/>
</dbReference>
<feature type="transmembrane region" description="Helical" evidence="7">
    <location>
        <begin position="469"/>
        <end position="488"/>
    </location>
</feature>
<feature type="domain" description="ResB-like" evidence="8">
    <location>
        <begin position="41"/>
        <end position="536"/>
    </location>
</feature>
<organism evidence="9 10">
    <name type="scientific">Nakamurella aerolata</name>
    <dbReference type="NCBI Taxonomy" id="1656892"/>
    <lineage>
        <taxon>Bacteria</taxon>
        <taxon>Bacillati</taxon>
        <taxon>Actinomycetota</taxon>
        <taxon>Actinomycetes</taxon>
        <taxon>Nakamurellales</taxon>
        <taxon>Nakamurellaceae</taxon>
        <taxon>Nakamurella</taxon>
    </lineage>
</organism>
<feature type="region of interest" description="Disordered" evidence="6">
    <location>
        <begin position="544"/>
        <end position="600"/>
    </location>
</feature>
<evidence type="ECO:0000256" key="7">
    <source>
        <dbReference type="SAM" id="Phobius"/>
    </source>
</evidence>
<dbReference type="EMBL" id="JABEND010000002">
    <property type="protein sequence ID" value="NNG35030.1"/>
    <property type="molecule type" value="Genomic_DNA"/>
</dbReference>
<keyword evidence="3" id="KW-0201">Cytochrome c-type biogenesis</keyword>
<comment type="subcellular location">
    <subcellularLocation>
        <location evidence="1">Membrane</location>
        <topology evidence="1">Multi-pass membrane protein</topology>
    </subcellularLocation>
</comment>
<accession>A0A849A971</accession>
<gene>
    <name evidence="9" type="ORF">HKD39_04745</name>
</gene>
<comment type="caution">
    <text evidence="9">The sequence shown here is derived from an EMBL/GenBank/DDBJ whole genome shotgun (WGS) entry which is preliminary data.</text>
</comment>
<keyword evidence="2 7" id="KW-0812">Transmembrane</keyword>
<evidence type="ECO:0000313" key="9">
    <source>
        <dbReference type="EMBL" id="NNG35030.1"/>
    </source>
</evidence>
<dbReference type="InterPro" id="IPR023494">
    <property type="entry name" value="Cyt_c_bgen_Ccs1/CcsB/ResB"/>
</dbReference>
<feature type="transmembrane region" description="Helical" evidence="7">
    <location>
        <begin position="44"/>
        <end position="64"/>
    </location>
</feature>
<feature type="transmembrane region" description="Helical" evidence="7">
    <location>
        <begin position="196"/>
        <end position="217"/>
    </location>
</feature>